<dbReference type="PANTHER" id="PTHR35011">
    <property type="entry name" value="2,3-DIKETO-L-GULONATE TRAP TRANSPORTER SMALL PERMEASE PROTEIN YIAM"/>
    <property type="match status" value="1"/>
</dbReference>
<proteinExistence type="inferred from homology"/>
<comment type="subunit">
    <text evidence="9">The complex comprises the extracytoplasmic solute receptor protein and the two transmembrane proteins.</text>
</comment>
<comment type="similarity">
    <text evidence="8 9">Belongs to the TRAP transporter small permease family.</text>
</comment>
<dbReference type="PANTHER" id="PTHR35011:SF2">
    <property type="entry name" value="2,3-DIKETO-L-GULONATE TRAP TRANSPORTER SMALL PERMEASE PROTEIN YIAM"/>
    <property type="match status" value="1"/>
</dbReference>
<keyword evidence="6 9" id="KW-1133">Transmembrane helix</keyword>
<dbReference type="InterPro" id="IPR055348">
    <property type="entry name" value="DctQ"/>
</dbReference>
<evidence type="ECO:0000256" key="6">
    <source>
        <dbReference type="ARBA" id="ARBA00022989"/>
    </source>
</evidence>
<evidence type="ECO:0000313" key="12">
    <source>
        <dbReference type="Proteomes" id="UP000605848"/>
    </source>
</evidence>
<feature type="transmembrane region" description="Helical" evidence="9">
    <location>
        <begin position="59"/>
        <end position="76"/>
    </location>
</feature>
<accession>A0A936ZIF7</accession>
<keyword evidence="4 9" id="KW-0997">Cell inner membrane</keyword>
<keyword evidence="5 9" id="KW-0812">Transmembrane</keyword>
<evidence type="ECO:0000256" key="5">
    <source>
        <dbReference type="ARBA" id="ARBA00022692"/>
    </source>
</evidence>
<protein>
    <recommendedName>
        <fullName evidence="9">TRAP transporter small permease protein</fullName>
    </recommendedName>
</protein>
<dbReference type="GO" id="GO:0022857">
    <property type="term" value="F:transmembrane transporter activity"/>
    <property type="evidence" value="ECO:0007669"/>
    <property type="project" value="UniProtKB-UniRule"/>
</dbReference>
<evidence type="ECO:0000256" key="4">
    <source>
        <dbReference type="ARBA" id="ARBA00022519"/>
    </source>
</evidence>
<feature type="transmembrane region" description="Helical" evidence="9">
    <location>
        <begin position="136"/>
        <end position="154"/>
    </location>
</feature>
<dbReference type="GO" id="GO:0015740">
    <property type="term" value="P:C4-dicarboxylate transport"/>
    <property type="evidence" value="ECO:0007669"/>
    <property type="project" value="TreeGrafter"/>
</dbReference>
<dbReference type="AlphaFoldDB" id="A0A936ZIF7"/>
<feature type="domain" description="Tripartite ATP-independent periplasmic transporters DctQ component" evidence="10">
    <location>
        <begin position="35"/>
        <end position="162"/>
    </location>
</feature>
<comment type="subcellular location">
    <subcellularLocation>
        <location evidence="1 9">Cell inner membrane</location>
        <topology evidence="1 9">Multi-pass membrane protein</topology>
    </subcellularLocation>
</comment>
<feature type="transmembrane region" description="Helical" evidence="9">
    <location>
        <begin position="97"/>
        <end position="116"/>
    </location>
</feature>
<dbReference type="EMBL" id="JAEQMY010000180">
    <property type="protein sequence ID" value="MBL0408295.1"/>
    <property type="molecule type" value="Genomic_DNA"/>
</dbReference>
<dbReference type="Pfam" id="PF04290">
    <property type="entry name" value="DctQ"/>
    <property type="match status" value="1"/>
</dbReference>
<reference evidence="11" key="1">
    <citation type="submission" date="2021-01" db="EMBL/GenBank/DDBJ databases">
        <title>Microvirga sp.</title>
        <authorList>
            <person name="Kim M.K."/>
        </authorList>
    </citation>
    <scope>NUCLEOTIDE SEQUENCE</scope>
    <source>
        <strain evidence="11">5420S-16</strain>
    </source>
</reference>
<keyword evidence="2 9" id="KW-0813">Transport</keyword>
<organism evidence="11 12">
    <name type="scientific">Microvirga aerilata</name>
    <dbReference type="NCBI Taxonomy" id="670292"/>
    <lineage>
        <taxon>Bacteria</taxon>
        <taxon>Pseudomonadati</taxon>
        <taxon>Pseudomonadota</taxon>
        <taxon>Alphaproteobacteria</taxon>
        <taxon>Hyphomicrobiales</taxon>
        <taxon>Methylobacteriaceae</taxon>
        <taxon>Microvirga</taxon>
    </lineage>
</organism>
<dbReference type="InterPro" id="IPR007387">
    <property type="entry name" value="TRAP_DctQ"/>
</dbReference>
<evidence type="ECO:0000256" key="8">
    <source>
        <dbReference type="ARBA" id="ARBA00038436"/>
    </source>
</evidence>
<comment type="function">
    <text evidence="9">Part of the tripartite ATP-independent periplasmic (TRAP) transport system.</text>
</comment>
<dbReference type="Proteomes" id="UP000605848">
    <property type="component" value="Unassembled WGS sequence"/>
</dbReference>
<evidence type="ECO:0000256" key="1">
    <source>
        <dbReference type="ARBA" id="ARBA00004429"/>
    </source>
</evidence>
<comment type="caution">
    <text evidence="11">The sequence shown here is derived from an EMBL/GenBank/DDBJ whole genome shotgun (WGS) entry which is preliminary data.</text>
</comment>
<evidence type="ECO:0000256" key="2">
    <source>
        <dbReference type="ARBA" id="ARBA00022448"/>
    </source>
</evidence>
<keyword evidence="7 9" id="KW-0472">Membrane</keyword>
<name>A0A936ZIF7_9HYPH</name>
<keyword evidence="3" id="KW-1003">Cell membrane</keyword>
<keyword evidence="12" id="KW-1185">Reference proteome</keyword>
<evidence type="ECO:0000259" key="10">
    <source>
        <dbReference type="Pfam" id="PF04290"/>
    </source>
</evidence>
<evidence type="ECO:0000313" key="11">
    <source>
        <dbReference type="EMBL" id="MBL0408295.1"/>
    </source>
</evidence>
<evidence type="ECO:0000256" key="7">
    <source>
        <dbReference type="ARBA" id="ARBA00023136"/>
    </source>
</evidence>
<evidence type="ECO:0000256" key="9">
    <source>
        <dbReference type="RuleBase" id="RU369079"/>
    </source>
</evidence>
<gene>
    <name evidence="11" type="ORF">JKG68_30920</name>
</gene>
<evidence type="ECO:0000256" key="3">
    <source>
        <dbReference type="ARBA" id="ARBA00022475"/>
    </source>
</evidence>
<dbReference type="GO" id="GO:0005886">
    <property type="term" value="C:plasma membrane"/>
    <property type="evidence" value="ECO:0007669"/>
    <property type="project" value="UniProtKB-SubCell"/>
</dbReference>
<sequence length="185" mass="21089">MTEAVTGARNAWRRVTRCYSAFLSWVLMIAVAILVIPVALQIFSRFTTLIPHYIWTEELARFLLVWTVMIGAMIGVRESSHFEVDVWPVLSGRPEAAIRLVSRFGVLVIALVFVWSGVEFTRFAWYRTSELAELPLWMIHIAWPIAGFTWLIFLGEQMWDELNVLLGRSSLPPSDPASHIEGAIQ</sequence>
<feature type="transmembrane region" description="Helical" evidence="9">
    <location>
        <begin position="21"/>
        <end position="39"/>
    </location>
</feature>